<evidence type="ECO:0000313" key="3">
    <source>
        <dbReference type="Proteomes" id="UP000005631"/>
    </source>
</evidence>
<dbReference type="STRING" id="926562.Oweho_0058"/>
<keyword evidence="3" id="KW-1185">Reference proteome</keyword>
<dbReference type="KEGG" id="oho:Oweho_0058"/>
<accession>G8R571</accession>
<gene>
    <name evidence="2" type="ordered locus">Oweho_0058</name>
</gene>
<organism evidence="2 3">
    <name type="scientific">Owenweeksia hongkongensis (strain DSM 17368 / CIP 108786 / JCM 12287 / NRRL B-23963 / UST20020801)</name>
    <dbReference type="NCBI Taxonomy" id="926562"/>
    <lineage>
        <taxon>Bacteria</taxon>
        <taxon>Pseudomonadati</taxon>
        <taxon>Bacteroidota</taxon>
        <taxon>Flavobacteriia</taxon>
        <taxon>Flavobacteriales</taxon>
        <taxon>Owenweeksiaceae</taxon>
        <taxon>Owenweeksia</taxon>
    </lineage>
</organism>
<proteinExistence type="predicted"/>
<dbReference type="OrthoDB" id="5728337at2"/>
<dbReference type="Pfam" id="PF01966">
    <property type="entry name" value="HD"/>
    <property type="match status" value="1"/>
</dbReference>
<dbReference type="Proteomes" id="UP000005631">
    <property type="component" value="Chromosome"/>
</dbReference>
<dbReference type="CDD" id="cd00077">
    <property type="entry name" value="HDc"/>
    <property type="match status" value="1"/>
</dbReference>
<dbReference type="EMBL" id="CP003156">
    <property type="protein sequence ID" value="AEV31082.1"/>
    <property type="molecule type" value="Genomic_DNA"/>
</dbReference>
<dbReference type="InterPro" id="IPR003607">
    <property type="entry name" value="HD/PDEase_dom"/>
</dbReference>
<reference evidence="2 3" key="1">
    <citation type="journal article" date="2012" name="Stand. Genomic Sci.">
        <title>Genome sequence of the orange-pigmented seawater bacterium Owenweeksia hongkongensis type strain (UST20020801(T)).</title>
        <authorList>
            <person name="Riedel T."/>
            <person name="Held B."/>
            <person name="Nolan M."/>
            <person name="Lucas S."/>
            <person name="Lapidus A."/>
            <person name="Tice H."/>
            <person name="Del Rio T.G."/>
            <person name="Cheng J.F."/>
            <person name="Han C."/>
            <person name="Tapia R."/>
            <person name="Goodwin L.A."/>
            <person name="Pitluck S."/>
            <person name="Liolios K."/>
            <person name="Mavromatis K."/>
            <person name="Pagani I."/>
            <person name="Ivanova N."/>
            <person name="Mikhailova N."/>
            <person name="Pati A."/>
            <person name="Chen A."/>
            <person name="Palaniappan K."/>
            <person name="Rohde M."/>
            <person name="Tindall B.J."/>
            <person name="Detter J.C."/>
            <person name="Goker M."/>
            <person name="Woyke T."/>
            <person name="Bristow J."/>
            <person name="Eisen J.A."/>
            <person name="Markowitz V."/>
            <person name="Hugenholtz P."/>
            <person name="Klenk H.P."/>
            <person name="Kyrpides N.C."/>
        </authorList>
    </citation>
    <scope>NUCLEOTIDE SEQUENCE</scope>
    <source>
        <strain evidence="3">DSM 17368 / JCM 12287 / NRRL B-23963</strain>
    </source>
</reference>
<dbReference type="SMART" id="SM00471">
    <property type="entry name" value="HDc"/>
    <property type="match status" value="1"/>
</dbReference>
<name>G8R571_OWEHD</name>
<dbReference type="Gene3D" id="1.10.3210.10">
    <property type="entry name" value="Hypothetical protein af1432"/>
    <property type="match status" value="1"/>
</dbReference>
<evidence type="ECO:0000259" key="1">
    <source>
        <dbReference type="SMART" id="SM00471"/>
    </source>
</evidence>
<dbReference type="InterPro" id="IPR006674">
    <property type="entry name" value="HD_domain"/>
</dbReference>
<dbReference type="AlphaFoldDB" id="G8R571"/>
<dbReference type="SUPFAM" id="SSF109604">
    <property type="entry name" value="HD-domain/PDEase-like"/>
    <property type="match status" value="1"/>
</dbReference>
<evidence type="ECO:0000313" key="2">
    <source>
        <dbReference type="EMBL" id="AEV31082.1"/>
    </source>
</evidence>
<protein>
    <submittedName>
        <fullName evidence="2">HD domain-containing protein</fullName>
    </submittedName>
</protein>
<dbReference type="HOGENOM" id="CLU_118967_0_0_10"/>
<sequence>MEHQSAMDFIINEMRGNIPPRLKYHSLEHTLSVIKCVERTATRTGVTGDDLKLLLTAAAYHDSGFLNSYTNHEEEGCKNAKRLLPKFDFNEEQVEIVCNMIMATKVPQSPKTELEKLLCDADLDYLGGDDYYTISNKLYEELVLNGQDIDKDKWLSIQIKFLESHHYWTDWAKENLAPNKDKVLKSLQRTARAS</sequence>
<feature type="domain" description="HD/PDEase" evidence="1">
    <location>
        <begin position="22"/>
        <end position="135"/>
    </location>
</feature>
<dbReference type="eggNOG" id="COG1418">
    <property type="taxonomic scope" value="Bacteria"/>
</dbReference>